<accession>A0A8X8GRL5</accession>
<evidence type="ECO:0000313" key="1">
    <source>
        <dbReference type="EMBL" id="MCM5673611.1"/>
    </source>
</evidence>
<dbReference type="AlphaFoldDB" id="A0A8X8GRL5"/>
<dbReference type="EMBL" id="JAGHKT020000093">
    <property type="protein sequence ID" value="MCM5673611.1"/>
    <property type="molecule type" value="Genomic_DNA"/>
</dbReference>
<evidence type="ECO:0000313" key="2">
    <source>
        <dbReference type="Proteomes" id="UP000665944"/>
    </source>
</evidence>
<dbReference type="RefSeq" id="WP_017175556.1">
    <property type="nucleotide sequence ID" value="NZ_CP046306.1"/>
</dbReference>
<sequence>MTREEYEQKLDDVTDEYMQVYGDTPEDILKDEMTDYEKIKVIEQAIQKR</sequence>
<reference evidence="1 2" key="1">
    <citation type="submission" date="2022-06" db="EMBL/GenBank/DDBJ databases">
        <title>Staphylococcus hominis ShoR14 genome sequence.</title>
        <authorList>
            <person name="Yeo C.C."/>
            <person name="Chew C.H."/>
            <person name="Che Hamzah A.M."/>
            <person name="Al-Trad E.I."/>
        </authorList>
    </citation>
    <scope>NUCLEOTIDE SEQUENCE [LARGE SCALE GENOMIC DNA]</scope>
    <source>
        <strain evidence="1 2">ShoR14</strain>
    </source>
</reference>
<dbReference type="Proteomes" id="UP000665944">
    <property type="component" value="Unassembled WGS sequence"/>
</dbReference>
<organism evidence="1 2">
    <name type="scientific">Staphylococcus hominis</name>
    <dbReference type="NCBI Taxonomy" id="1290"/>
    <lineage>
        <taxon>Bacteria</taxon>
        <taxon>Bacillati</taxon>
        <taxon>Bacillota</taxon>
        <taxon>Bacilli</taxon>
        <taxon>Bacillales</taxon>
        <taxon>Staphylococcaceae</taxon>
        <taxon>Staphylococcus</taxon>
    </lineage>
</organism>
<name>A0A8X8GRL5_STAHO</name>
<keyword evidence="2" id="KW-1185">Reference proteome</keyword>
<gene>
    <name evidence="1" type="ORF">J7T32_012855</name>
</gene>
<proteinExistence type="predicted"/>
<comment type="caution">
    <text evidence="1">The sequence shown here is derived from an EMBL/GenBank/DDBJ whole genome shotgun (WGS) entry which is preliminary data.</text>
</comment>
<protein>
    <submittedName>
        <fullName evidence="1">Uncharacterized protein</fullName>
    </submittedName>
</protein>